<organism evidence="2 3">
    <name type="scientific">Theobroma cacao</name>
    <name type="common">Cacao</name>
    <name type="synonym">Cocoa</name>
    <dbReference type="NCBI Taxonomy" id="3641"/>
    <lineage>
        <taxon>Eukaryota</taxon>
        <taxon>Viridiplantae</taxon>
        <taxon>Streptophyta</taxon>
        <taxon>Embryophyta</taxon>
        <taxon>Tracheophyta</taxon>
        <taxon>Spermatophyta</taxon>
        <taxon>Magnoliopsida</taxon>
        <taxon>eudicotyledons</taxon>
        <taxon>Gunneridae</taxon>
        <taxon>Pentapetalae</taxon>
        <taxon>rosids</taxon>
        <taxon>malvids</taxon>
        <taxon>Malvales</taxon>
        <taxon>Malvaceae</taxon>
        <taxon>Byttnerioideae</taxon>
        <taxon>Theobroma</taxon>
    </lineage>
</organism>
<sequence>MDLVVTVYHMSTIYFYKPNGSFDFFETKELKESLSKILVPFYAIAGRWGYDENGRLETICNANGVLFIEVETTSIMDDFVQDFTDGSKFLN</sequence>
<dbReference type="PANTHER" id="PTHR31642">
    <property type="entry name" value="TRICHOTHECENE 3-O-ACETYLTRANSFERASE"/>
    <property type="match status" value="1"/>
</dbReference>
<keyword evidence="3" id="KW-1185">Reference proteome</keyword>
<evidence type="ECO:0000313" key="2">
    <source>
        <dbReference type="EMBL" id="EOY20477.1"/>
    </source>
</evidence>
<dbReference type="Proteomes" id="UP000026915">
    <property type="component" value="Unassembled WGS sequence"/>
</dbReference>
<dbReference type="OMA" id="ETICNAN"/>
<evidence type="ECO:0000256" key="1">
    <source>
        <dbReference type="ARBA" id="ARBA00009861"/>
    </source>
</evidence>
<dbReference type="AlphaFoldDB" id="S1SIK8"/>
<dbReference type="InterPro" id="IPR023213">
    <property type="entry name" value="CAT-like_dom_sf"/>
</dbReference>
<dbReference type="EMBL" id="KE133271">
    <property type="protein sequence ID" value="EOY20477.1"/>
    <property type="molecule type" value="Genomic_DNA"/>
</dbReference>
<proteinExistence type="inferred from homology"/>
<gene>
    <name evidence="2" type="ORF">TCM_046085</name>
</gene>
<dbReference type="PANTHER" id="PTHR31642:SF196">
    <property type="entry name" value="SHIKIMATE O-HYDROXYCINNAMOYLTRANSFERASE-LIKE"/>
    <property type="match status" value="1"/>
</dbReference>
<reference evidence="2 3" key="1">
    <citation type="journal article" date="2013" name="Genome Biol.">
        <title>The genome sequence of the most widely cultivated cacao type and its use to identify candidate genes regulating pod color.</title>
        <authorList>
            <person name="Motamayor J.C."/>
            <person name="Mockaitis K."/>
            <person name="Schmutz J."/>
            <person name="Haiminen N."/>
            <person name="Iii D.L."/>
            <person name="Cornejo O."/>
            <person name="Findley S.D."/>
            <person name="Zheng P."/>
            <person name="Utro F."/>
            <person name="Royaert S."/>
            <person name="Saski C."/>
            <person name="Jenkins J."/>
            <person name="Podicheti R."/>
            <person name="Zhao M."/>
            <person name="Scheffler B.E."/>
            <person name="Stack J.C."/>
            <person name="Feltus F.A."/>
            <person name="Mustiga G.M."/>
            <person name="Amores F."/>
            <person name="Phillips W."/>
            <person name="Marelli J.P."/>
            <person name="May G.D."/>
            <person name="Shapiro H."/>
            <person name="Ma J."/>
            <person name="Bustamante C.D."/>
            <person name="Schnell R.J."/>
            <person name="Main D."/>
            <person name="Gilbert D."/>
            <person name="Parida L."/>
            <person name="Kuhn D.N."/>
        </authorList>
    </citation>
    <scope>NUCLEOTIDE SEQUENCE [LARGE SCALE GENOMIC DNA]</scope>
    <source>
        <strain evidence="3">cv. Matina 1-6</strain>
    </source>
</reference>
<dbReference type="InterPro" id="IPR050317">
    <property type="entry name" value="Plant_Fungal_Acyltransferase"/>
</dbReference>
<protein>
    <submittedName>
        <fullName evidence="2">Hydroxycinnamoyl CoA shikimate/quinate hydroxycinnamoyltransferase</fullName>
    </submittedName>
</protein>
<accession>S1SIK8</accession>
<evidence type="ECO:0000313" key="3">
    <source>
        <dbReference type="Proteomes" id="UP000026915"/>
    </source>
</evidence>
<dbReference type="Pfam" id="PF02458">
    <property type="entry name" value="Transferase"/>
    <property type="match status" value="1"/>
</dbReference>
<dbReference type="Gramene" id="EOY20477">
    <property type="protein sequence ID" value="EOY20477"/>
    <property type="gene ID" value="TCM_046085"/>
</dbReference>
<dbReference type="InParanoid" id="S1SIK8"/>
<dbReference type="Gene3D" id="3.30.559.10">
    <property type="entry name" value="Chloramphenicol acetyltransferase-like domain"/>
    <property type="match status" value="1"/>
</dbReference>
<name>S1SIK8_THECC</name>
<comment type="similarity">
    <text evidence="1">Belongs to the plant acyltransferase family.</text>
</comment>
<dbReference type="HOGENOM" id="CLU_2431441_0_0_1"/>
<dbReference type="STRING" id="3641.S1SIK8"/>